<evidence type="ECO:0000256" key="1">
    <source>
        <dbReference type="ARBA" id="ARBA00022729"/>
    </source>
</evidence>
<dbReference type="STRING" id="48467.SAMN02745166_03523"/>
<organism evidence="3 4">
    <name type="scientific">Prosthecobacter debontii</name>
    <dbReference type="NCBI Taxonomy" id="48467"/>
    <lineage>
        <taxon>Bacteria</taxon>
        <taxon>Pseudomonadati</taxon>
        <taxon>Verrucomicrobiota</taxon>
        <taxon>Verrucomicrobiia</taxon>
        <taxon>Verrucomicrobiales</taxon>
        <taxon>Verrucomicrobiaceae</taxon>
        <taxon>Prosthecobacter</taxon>
    </lineage>
</organism>
<protein>
    <submittedName>
        <fullName evidence="3">Peptidylglycine monooxygenase</fullName>
    </submittedName>
</protein>
<dbReference type="PANTHER" id="PTHR10680">
    <property type="entry name" value="PEPTIDYL-GLYCINE ALPHA-AMIDATING MONOOXYGENASE"/>
    <property type="match status" value="1"/>
</dbReference>
<gene>
    <name evidence="3" type="ORF">SAMN02745166_03523</name>
</gene>
<evidence type="ECO:0000313" key="4">
    <source>
        <dbReference type="Proteomes" id="UP000190774"/>
    </source>
</evidence>
<keyword evidence="3" id="KW-0503">Monooxygenase</keyword>
<dbReference type="RefSeq" id="WP_078814710.1">
    <property type="nucleotide sequence ID" value="NZ_FUYE01000013.1"/>
</dbReference>
<dbReference type="PANTHER" id="PTHR10680:SF38">
    <property type="entry name" value="BLL1368 PROTEIN"/>
    <property type="match status" value="1"/>
</dbReference>
<keyword evidence="4" id="KW-1185">Reference proteome</keyword>
<dbReference type="Gene3D" id="2.120.10.30">
    <property type="entry name" value="TolB, C-terminal domain"/>
    <property type="match status" value="1"/>
</dbReference>
<evidence type="ECO:0000313" key="3">
    <source>
        <dbReference type="EMBL" id="SKB02052.1"/>
    </source>
</evidence>
<dbReference type="EMBL" id="FUYE01000013">
    <property type="protein sequence ID" value="SKB02052.1"/>
    <property type="molecule type" value="Genomic_DNA"/>
</dbReference>
<keyword evidence="3" id="KW-0560">Oxidoreductase</keyword>
<evidence type="ECO:0000256" key="2">
    <source>
        <dbReference type="ARBA" id="ARBA00023180"/>
    </source>
</evidence>
<reference evidence="4" key="1">
    <citation type="submission" date="2017-02" db="EMBL/GenBank/DDBJ databases">
        <authorList>
            <person name="Varghese N."/>
            <person name="Submissions S."/>
        </authorList>
    </citation>
    <scope>NUCLEOTIDE SEQUENCE [LARGE SCALE GENOMIC DNA]</scope>
    <source>
        <strain evidence="4">ATCC 700200</strain>
    </source>
</reference>
<proteinExistence type="predicted"/>
<dbReference type="Proteomes" id="UP000190774">
    <property type="component" value="Unassembled WGS sequence"/>
</dbReference>
<dbReference type="GO" id="GO:0004497">
    <property type="term" value="F:monooxygenase activity"/>
    <property type="evidence" value="ECO:0007669"/>
    <property type="project" value="UniProtKB-KW"/>
</dbReference>
<dbReference type="OrthoDB" id="9799230at2"/>
<dbReference type="SUPFAM" id="SSF63829">
    <property type="entry name" value="Calcium-dependent phosphotriesterase"/>
    <property type="match status" value="1"/>
</dbReference>
<name>A0A1T4YJU3_9BACT</name>
<keyword evidence="2" id="KW-0325">Glycoprotein</keyword>
<dbReference type="InterPro" id="IPR011042">
    <property type="entry name" value="6-blade_b-propeller_TolB-like"/>
</dbReference>
<accession>A0A1T4YJU3</accession>
<dbReference type="AlphaFoldDB" id="A0A1T4YJU3"/>
<keyword evidence="1" id="KW-0732">Signal</keyword>
<sequence length="367" mass="40479">MNTRRHFLAGLTTAAAATFTETLRAAPDPKKDVVIGHGQHRYRVIKDWVAPGQGRHHPILNCHEMVQVKDGRLFMIGDHWDNQMLVFKPDGTIVESWGSVWPGGHGLTLSRENGEEFLFVTDSGLWKSGGGGYRQTGRVCKIDLAGREIFSISHPMSVGAYEPDMFFNPTETAVAPNGDIYVVDGYGSNYVLRYDRNGKFISRFGGKDGVPEQERLNNAHGIEIDTRKGADQATVLVTSRADHCFRRFTLEGKYLETLPVPGCKVCRPVISGQELYAGVCWSLDPVRSKLPQNPSGFTVILDLDGKVISAPGGTEPVYEAGQLKALTQAQPVIDHGHDVCVLENGDLIVCQWNAFQTYPIKLERIAS</sequence>